<evidence type="ECO:0000256" key="1">
    <source>
        <dbReference type="ARBA" id="ARBA00006484"/>
    </source>
</evidence>
<keyword evidence="5" id="KW-1185">Reference proteome</keyword>
<dbReference type="PaxDb" id="121845-A0A3Q0JLR2"/>
<evidence type="ECO:0000313" key="5">
    <source>
        <dbReference type="Proteomes" id="UP000079169"/>
    </source>
</evidence>
<dbReference type="KEGG" id="dci:103521770"/>
<dbReference type="GO" id="GO:0005737">
    <property type="term" value="C:cytoplasm"/>
    <property type="evidence" value="ECO:0007669"/>
    <property type="project" value="TreeGrafter"/>
</dbReference>
<evidence type="ECO:0000256" key="2">
    <source>
        <dbReference type="ARBA" id="ARBA00011738"/>
    </source>
</evidence>
<reference evidence="6" key="1">
    <citation type="submission" date="2025-08" db="UniProtKB">
        <authorList>
            <consortium name="RefSeq"/>
        </authorList>
    </citation>
    <scope>IDENTIFICATION</scope>
</reference>
<comment type="subunit">
    <text evidence="2">Homodimer.</text>
</comment>
<dbReference type="GeneID" id="103521770"/>
<gene>
    <name evidence="6" type="primary">LOC103521770</name>
</gene>
<dbReference type="GO" id="GO:0070404">
    <property type="term" value="F:NADH binding"/>
    <property type="evidence" value="ECO:0007669"/>
    <property type="project" value="TreeGrafter"/>
</dbReference>
<dbReference type="AlphaFoldDB" id="A0A3Q0JLR2"/>
<dbReference type="Proteomes" id="UP000079169">
    <property type="component" value="Unplaced"/>
</dbReference>
<dbReference type="GO" id="GO:0006729">
    <property type="term" value="P:tetrahydrobiopterin biosynthetic process"/>
    <property type="evidence" value="ECO:0007669"/>
    <property type="project" value="TreeGrafter"/>
</dbReference>
<proteinExistence type="inferred from homology"/>
<dbReference type="PANTHER" id="PTHR15104">
    <property type="entry name" value="DIHYDROPTERIDINE REDUCTASE"/>
    <property type="match status" value="1"/>
</dbReference>
<evidence type="ECO:0000313" key="6">
    <source>
        <dbReference type="RefSeq" id="XP_026688093.1"/>
    </source>
</evidence>
<dbReference type="GO" id="GO:0006559">
    <property type="term" value="P:L-phenylalanine catabolic process"/>
    <property type="evidence" value="ECO:0007669"/>
    <property type="project" value="TreeGrafter"/>
</dbReference>
<dbReference type="SUPFAM" id="SSF51735">
    <property type="entry name" value="NAD(P)-binding Rossmann-fold domains"/>
    <property type="match status" value="1"/>
</dbReference>
<dbReference type="Gene3D" id="3.40.50.720">
    <property type="entry name" value="NAD(P)-binding Rossmann-like Domain"/>
    <property type="match status" value="1"/>
</dbReference>
<organism evidence="5 6">
    <name type="scientific">Diaphorina citri</name>
    <name type="common">Asian citrus psyllid</name>
    <dbReference type="NCBI Taxonomy" id="121845"/>
    <lineage>
        <taxon>Eukaryota</taxon>
        <taxon>Metazoa</taxon>
        <taxon>Ecdysozoa</taxon>
        <taxon>Arthropoda</taxon>
        <taxon>Hexapoda</taxon>
        <taxon>Insecta</taxon>
        <taxon>Pterygota</taxon>
        <taxon>Neoptera</taxon>
        <taxon>Paraneoptera</taxon>
        <taxon>Hemiptera</taxon>
        <taxon>Sternorrhyncha</taxon>
        <taxon>Psylloidea</taxon>
        <taxon>Psyllidae</taxon>
        <taxon>Diaphorininae</taxon>
        <taxon>Diaphorina</taxon>
    </lineage>
</organism>
<dbReference type="PANTHER" id="PTHR15104:SF0">
    <property type="entry name" value="DIHYDROPTERIDINE REDUCTASE"/>
    <property type="match status" value="1"/>
</dbReference>
<keyword evidence="4" id="KW-0560">Oxidoreductase</keyword>
<dbReference type="InterPro" id="IPR036291">
    <property type="entry name" value="NAD(P)-bd_dom_sf"/>
</dbReference>
<evidence type="ECO:0000256" key="4">
    <source>
        <dbReference type="ARBA" id="ARBA00023002"/>
    </source>
</evidence>
<accession>A0A3Q0JLR2</accession>
<dbReference type="STRING" id="121845.A0A3Q0JLR2"/>
<evidence type="ECO:0000256" key="3">
    <source>
        <dbReference type="ARBA" id="ARBA00022857"/>
    </source>
</evidence>
<protein>
    <submittedName>
        <fullName evidence="6">Dihydropteridine reductase</fullName>
    </submittedName>
</protein>
<name>A0A3Q0JLR2_DIACI</name>
<comment type="similarity">
    <text evidence="1">Belongs to the short-chain dehydrogenases/reductases (SDR) family.</text>
</comment>
<keyword evidence="3" id="KW-0521">NADP</keyword>
<dbReference type="GO" id="GO:0070402">
    <property type="term" value="F:NADPH binding"/>
    <property type="evidence" value="ECO:0007669"/>
    <property type="project" value="TreeGrafter"/>
</dbReference>
<dbReference type="RefSeq" id="XP_026688093.1">
    <property type="nucleotide sequence ID" value="XM_026832292.1"/>
</dbReference>
<sequence>MELLYNWVGSIDLNPNDQADANIIVNKDDAWLEQVNLYEYSNGPIVEQTKYWFLSTTNMYCTHNTNSIQLGKKIRETTVLAELKTILAGDKIDAVICVAGGWAGGNAAAKDFVKSADIMWRQSVWSSVLAATIAANHLKPGGLVSLPGAKPALEGTPGMYLPMTIIFSHF</sequence>
<dbReference type="GO" id="GO:0004155">
    <property type="term" value="F:6,7-dihydropteridine reductase activity"/>
    <property type="evidence" value="ECO:0007669"/>
    <property type="project" value="TreeGrafter"/>
</dbReference>